<dbReference type="GO" id="GO:0003700">
    <property type="term" value="F:DNA-binding transcription factor activity"/>
    <property type="evidence" value="ECO:0007669"/>
    <property type="project" value="TreeGrafter"/>
</dbReference>
<sequence>MPKDATPVESDGRRQRTERSRSAIINAALELIEEGVLIATAQQITDRANVGIRTFFRHFEDMGALAQAVDESIRGQYEAAMLDADRSGTLEERILHAVERHAEVYEQNYNIILATTAQRWRLEVLQQNYARVQKGLRKDLDNWLPELKTIASSQREAIDAIASFEMWHRLREHQGLSVKTCIEIINGLLLNLTQSA</sequence>
<dbReference type="InterPro" id="IPR009057">
    <property type="entry name" value="Homeodomain-like_sf"/>
</dbReference>
<dbReference type="PROSITE" id="PS50977">
    <property type="entry name" value="HTH_TETR_2"/>
    <property type="match status" value="1"/>
</dbReference>
<protein>
    <submittedName>
        <fullName evidence="4">Repressor</fullName>
    </submittedName>
</protein>
<evidence type="ECO:0000313" key="4">
    <source>
        <dbReference type="EMBL" id="AMO69095.1"/>
    </source>
</evidence>
<gene>
    <name evidence="4" type="ORF">AZF00_12620</name>
</gene>
<accession>A0A127M7A3</accession>
<reference evidence="4 5" key="1">
    <citation type="submission" date="2015-12" db="EMBL/GenBank/DDBJ databases">
        <authorList>
            <person name="Shamseldin A."/>
            <person name="Moawad H."/>
            <person name="Abd El-Rahim W.M."/>
            <person name="Sadowsky M.J."/>
        </authorList>
    </citation>
    <scope>NUCLEOTIDE SEQUENCE [LARGE SCALE GENOMIC DNA]</scope>
    <source>
        <strain evidence="4 5">SM2</strain>
    </source>
</reference>
<dbReference type="STRING" id="1470434.AZF00_12620"/>
<dbReference type="PROSITE" id="PS01081">
    <property type="entry name" value="HTH_TETR_1"/>
    <property type="match status" value="1"/>
</dbReference>
<evidence type="ECO:0000256" key="2">
    <source>
        <dbReference type="PROSITE-ProRule" id="PRU00335"/>
    </source>
</evidence>
<dbReference type="InterPro" id="IPR001647">
    <property type="entry name" value="HTH_TetR"/>
</dbReference>
<dbReference type="InterPro" id="IPR050109">
    <property type="entry name" value="HTH-type_TetR-like_transc_reg"/>
</dbReference>
<dbReference type="KEGG" id="zal:AZF00_12620"/>
<dbReference type="AlphaFoldDB" id="A0A127M7A3"/>
<dbReference type="PANTHER" id="PTHR30055:SF226">
    <property type="entry name" value="HTH-TYPE TRANSCRIPTIONAL REGULATOR PKSA"/>
    <property type="match status" value="1"/>
</dbReference>
<name>A0A127M7A3_9GAMM</name>
<dbReference type="PANTHER" id="PTHR30055">
    <property type="entry name" value="HTH-TYPE TRANSCRIPTIONAL REGULATOR RUTR"/>
    <property type="match status" value="1"/>
</dbReference>
<dbReference type="GO" id="GO:0000976">
    <property type="term" value="F:transcription cis-regulatory region binding"/>
    <property type="evidence" value="ECO:0007669"/>
    <property type="project" value="TreeGrafter"/>
</dbReference>
<dbReference type="Pfam" id="PF00440">
    <property type="entry name" value="TetR_N"/>
    <property type="match status" value="1"/>
</dbReference>
<evidence type="ECO:0000259" key="3">
    <source>
        <dbReference type="PROSITE" id="PS50977"/>
    </source>
</evidence>
<dbReference type="EMBL" id="CP014544">
    <property type="protein sequence ID" value="AMO69095.1"/>
    <property type="molecule type" value="Genomic_DNA"/>
</dbReference>
<proteinExistence type="predicted"/>
<dbReference type="RefSeq" id="WP_008248819.1">
    <property type="nucleotide sequence ID" value="NZ_CP014544.1"/>
</dbReference>
<dbReference type="SUPFAM" id="SSF46689">
    <property type="entry name" value="Homeodomain-like"/>
    <property type="match status" value="1"/>
</dbReference>
<feature type="DNA-binding region" description="H-T-H motif" evidence="2">
    <location>
        <begin position="40"/>
        <end position="59"/>
    </location>
</feature>
<feature type="domain" description="HTH tetR-type" evidence="3">
    <location>
        <begin position="18"/>
        <end position="77"/>
    </location>
</feature>
<evidence type="ECO:0000313" key="5">
    <source>
        <dbReference type="Proteomes" id="UP000074119"/>
    </source>
</evidence>
<dbReference type="Gene3D" id="1.10.357.10">
    <property type="entry name" value="Tetracycline Repressor, domain 2"/>
    <property type="match status" value="1"/>
</dbReference>
<dbReference type="InterPro" id="IPR023772">
    <property type="entry name" value="DNA-bd_HTH_TetR-type_CS"/>
</dbReference>
<organism evidence="4 5">
    <name type="scientific">Zhongshania aliphaticivorans</name>
    <dbReference type="NCBI Taxonomy" id="1470434"/>
    <lineage>
        <taxon>Bacteria</taxon>
        <taxon>Pseudomonadati</taxon>
        <taxon>Pseudomonadota</taxon>
        <taxon>Gammaproteobacteria</taxon>
        <taxon>Cellvibrionales</taxon>
        <taxon>Spongiibacteraceae</taxon>
        <taxon>Zhongshania</taxon>
    </lineage>
</organism>
<evidence type="ECO:0000256" key="1">
    <source>
        <dbReference type="ARBA" id="ARBA00023125"/>
    </source>
</evidence>
<keyword evidence="1 2" id="KW-0238">DNA-binding</keyword>
<dbReference type="Proteomes" id="UP000074119">
    <property type="component" value="Chromosome"/>
</dbReference>